<comment type="caution">
    <text evidence="1">The sequence shown here is derived from an EMBL/GenBank/DDBJ whole genome shotgun (WGS) entry which is preliminary data.</text>
</comment>
<keyword evidence="2" id="KW-1185">Reference proteome</keyword>
<name>A0A7J7KL72_BUGNE</name>
<gene>
    <name evidence="1" type="ORF">EB796_002940</name>
</gene>
<dbReference type="PANTHER" id="PTHR34415">
    <property type="entry name" value="INTEGRASE CATALYTIC DOMAIN-CONTAINING PROTEIN"/>
    <property type="match status" value="1"/>
</dbReference>
<reference evidence="1" key="1">
    <citation type="submission" date="2020-06" db="EMBL/GenBank/DDBJ databases">
        <title>Draft genome of Bugula neritina, a colonial animal packing powerful symbionts and potential medicines.</title>
        <authorList>
            <person name="Rayko M."/>
        </authorList>
    </citation>
    <scope>NUCLEOTIDE SEQUENCE [LARGE SCALE GENOMIC DNA]</scope>
    <source>
        <strain evidence="1">Kwan_BN1</strain>
    </source>
</reference>
<organism evidence="1 2">
    <name type="scientific">Bugula neritina</name>
    <name type="common">Brown bryozoan</name>
    <name type="synonym">Sertularia neritina</name>
    <dbReference type="NCBI Taxonomy" id="10212"/>
    <lineage>
        <taxon>Eukaryota</taxon>
        <taxon>Metazoa</taxon>
        <taxon>Spiralia</taxon>
        <taxon>Lophotrochozoa</taxon>
        <taxon>Bryozoa</taxon>
        <taxon>Gymnolaemata</taxon>
        <taxon>Cheilostomatida</taxon>
        <taxon>Flustrina</taxon>
        <taxon>Buguloidea</taxon>
        <taxon>Bugulidae</taxon>
        <taxon>Bugula</taxon>
    </lineage>
</organism>
<sequence>MNQGEEKKAQLIEAQRKHLEAASNAREYMNQCINLARKSLSVDSSIKLQNVKPLTGPAIAHYGFDFAQQLHYPMTPAARTYLLQDPTKVWPLWCLLRSIPHAGEQLIDEACATSKGANAVVSYLHHFLEYYGWERKNLFCTLTTAAVKIKTTS</sequence>
<dbReference type="OrthoDB" id="10056684at2759"/>
<dbReference type="EMBL" id="VXIV02000362">
    <property type="protein sequence ID" value="KAF6038754.1"/>
    <property type="molecule type" value="Genomic_DNA"/>
</dbReference>
<dbReference type="Proteomes" id="UP000593567">
    <property type="component" value="Unassembled WGS sequence"/>
</dbReference>
<accession>A0A7J7KL72</accession>
<proteinExistence type="predicted"/>
<protein>
    <submittedName>
        <fullName evidence="1">Uncharacterized protein</fullName>
    </submittedName>
</protein>
<evidence type="ECO:0000313" key="1">
    <source>
        <dbReference type="EMBL" id="KAF6038754.1"/>
    </source>
</evidence>
<dbReference type="AlphaFoldDB" id="A0A7J7KL72"/>
<evidence type="ECO:0000313" key="2">
    <source>
        <dbReference type="Proteomes" id="UP000593567"/>
    </source>
</evidence>
<dbReference type="PANTHER" id="PTHR34415:SF1">
    <property type="entry name" value="INTEGRASE CATALYTIC DOMAIN-CONTAINING PROTEIN"/>
    <property type="match status" value="1"/>
</dbReference>